<name>A0A1D8AU62_9BACT</name>
<dbReference type="InterPro" id="IPR003594">
    <property type="entry name" value="HATPase_dom"/>
</dbReference>
<dbReference type="InterPro" id="IPR050482">
    <property type="entry name" value="Sensor_HK_TwoCompSys"/>
</dbReference>
<protein>
    <submittedName>
        <fullName evidence="6">Oxygen sensor histidine kinase NreB</fullName>
        <ecNumber evidence="6">2.7.13.3</ecNumber>
    </submittedName>
</protein>
<evidence type="ECO:0000256" key="2">
    <source>
        <dbReference type="ARBA" id="ARBA00022777"/>
    </source>
</evidence>
<keyword evidence="2 6" id="KW-0418">Kinase</keyword>
<dbReference type="STRING" id="1838286.Verru16b_01490"/>
<dbReference type="Proteomes" id="UP000095228">
    <property type="component" value="Chromosome"/>
</dbReference>
<proteinExistence type="predicted"/>
<evidence type="ECO:0000259" key="5">
    <source>
        <dbReference type="PROSITE" id="PS50109"/>
    </source>
</evidence>
<dbReference type="SMART" id="SM00387">
    <property type="entry name" value="HATPase_c"/>
    <property type="match status" value="1"/>
</dbReference>
<accession>A0A1D8AU62</accession>
<dbReference type="GO" id="GO:0016020">
    <property type="term" value="C:membrane"/>
    <property type="evidence" value="ECO:0007669"/>
    <property type="project" value="InterPro"/>
</dbReference>
<dbReference type="EC" id="2.7.13.3" evidence="6"/>
<dbReference type="Pfam" id="PF02518">
    <property type="entry name" value="HATPase_c"/>
    <property type="match status" value="1"/>
</dbReference>
<dbReference type="KEGG" id="obg:Verru16b_01490"/>
<evidence type="ECO:0000256" key="3">
    <source>
        <dbReference type="ARBA" id="ARBA00023012"/>
    </source>
</evidence>
<dbReference type="GO" id="GO:0046983">
    <property type="term" value="F:protein dimerization activity"/>
    <property type="evidence" value="ECO:0007669"/>
    <property type="project" value="InterPro"/>
</dbReference>
<evidence type="ECO:0000256" key="4">
    <source>
        <dbReference type="SAM" id="Coils"/>
    </source>
</evidence>
<sequence>MKAGRARLSARYLTALRTHLANPGPEPAAAARNLGHAALGKGMVTLDLAIMHQQAVVALAPSFDFARIRNGALFQAGAFFTEALIPLEVSQRSRREINTQLQQRNATLHAHTTALAQANRRLEREVARRETSETAVRQGRAHYQTLFLGSQIMQKRLRQLTRQILTAQEEERKKISRELHDEVVQILVGINVELSTLTYGNSPDLPHLKDKITRTQRLVEHSVEAVHRFARELRPAVLDDLGLIPALRTYCESLAERKKFRIHLTAFGGVETLAGDKRTVLFRVAQEALTNVARHARATHVRLTISRLPAAIRMEIADNGKSFPVQQVFGAKGHKRLGLVGMRERVEMVGGSLTIESALGQGTTVRAELPFPAEIPSP</sequence>
<dbReference type="AlphaFoldDB" id="A0A1D8AU62"/>
<dbReference type="InterPro" id="IPR036890">
    <property type="entry name" value="HATPase_C_sf"/>
</dbReference>
<dbReference type="CDD" id="cd16917">
    <property type="entry name" value="HATPase_UhpB-NarQ-NarX-like"/>
    <property type="match status" value="1"/>
</dbReference>
<organism evidence="6 7">
    <name type="scientific">Lacunisphaera limnophila</name>
    <dbReference type="NCBI Taxonomy" id="1838286"/>
    <lineage>
        <taxon>Bacteria</taxon>
        <taxon>Pseudomonadati</taxon>
        <taxon>Verrucomicrobiota</taxon>
        <taxon>Opitutia</taxon>
        <taxon>Opitutales</taxon>
        <taxon>Opitutaceae</taxon>
        <taxon>Lacunisphaera</taxon>
    </lineage>
</organism>
<gene>
    <name evidence="6" type="primary">nreB</name>
    <name evidence="6" type="ORF">Verru16b_01490</name>
</gene>
<keyword evidence="4" id="KW-0175">Coiled coil</keyword>
<evidence type="ECO:0000313" key="6">
    <source>
        <dbReference type="EMBL" id="AOS44428.1"/>
    </source>
</evidence>
<dbReference type="PROSITE" id="PS50109">
    <property type="entry name" value="HIS_KIN"/>
    <property type="match status" value="1"/>
</dbReference>
<dbReference type="Gene3D" id="3.30.565.10">
    <property type="entry name" value="Histidine kinase-like ATPase, C-terminal domain"/>
    <property type="match status" value="1"/>
</dbReference>
<evidence type="ECO:0000256" key="1">
    <source>
        <dbReference type="ARBA" id="ARBA00022679"/>
    </source>
</evidence>
<feature type="coiled-coil region" evidence="4">
    <location>
        <begin position="115"/>
        <end position="170"/>
    </location>
</feature>
<keyword evidence="7" id="KW-1185">Reference proteome</keyword>
<dbReference type="Gene3D" id="1.20.5.1930">
    <property type="match status" value="1"/>
</dbReference>
<dbReference type="Pfam" id="PF07730">
    <property type="entry name" value="HisKA_3"/>
    <property type="match status" value="1"/>
</dbReference>
<feature type="domain" description="Histidine kinase" evidence="5">
    <location>
        <begin position="281"/>
        <end position="373"/>
    </location>
</feature>
<evidence type="ECO:0000313" key="7">
    <source>
        <dbReference type="Proteomes" id="UP000095228"/>
    </source>
</evidence>
<dbReference type="EMBL" id="CP016094">
    <property type="protein sequence ID" value="AOS44428.1"/>
    <property type="molecule type" value="Genomic_DNA"/>
</dbReference>
<dbReference type="PANTHER" id="PTHR24421">
    <property type="entry name" value="NITRATE/NITRITE SENSOR PROTEIN NARX-RELATED"/>
    <property type="match status" value="1"/>
</dbReference>
<dbReference type="InterPro" id="IPR011712">
    <property type="entry name" value="Sig_transdc_His_kin_sub3_dim/P"/>
</dbReference>
<dbReference type="GO" id="GO:0000155">
    <property type="term" value="F:phosphorelay sensor kinase activity"/>
    <property type="evidence" value="ECO:0007669"/>
    <property type="project" value="InterPro"/>
</dbReference>
<keyword evidence="1 6" id="KW-0808">Transferase</keyword>
<dbReference type="SUPFAM" id="SSF55874">
    <property type="entry name" value="ATPase domain of HSP90 chaperone/DNA topoisomerase II/histidine kinase"/>
    <property type="match status" value="1"/>
</dbReference>
<reference evidence="6 7" key="1">
    <citation type="submission" date="2016-06" db="EMBL/GenBank/DDBJ databases">
        <title>Three novel species with peptidoglycan cell walls form the new genus Lacunisphaera gen. nov. in the family Opitutaceae of the verrucomicrobial subdivision 4.</title>
        <authorList>
            <person name="Rast P."/>
            <person name="Gloeckner I."/>
            <person name="Jogler M."/>
            <person name="Boedeker C."/>
            <person name="Jeske O."/>
            <person name="Wiegand S."/>
            <person name="Reinhardt R."/>
            <person name="Schumann P."/>
            <person name="Rohde M."/>
            <person name="Spring S."/>
            <person name="Gloeckner F.O."/>
            <person name="Jogler C."/>
        </authorList>
    </citation>
    <scope>NUCLEOTIDE SEQUENCE [LARGE SCALE GENOMIC DNA]</scope>
    <source>
        <strain evidence="6 7">IG16b</strain>
    </source>
</reference>
<dbReference type="InterPro" id="IPR005467">
    <property type="entry name" value="His_kinase_dom"/>
</dbReference>
<keyword evidence="3" id="KW-0902">Two-component regulatory system</keyword>